<evidence type="ECO:0000313" key="1">
    <source>
        <dbReference type="EMBL" id="MBS6621730.1"/>
    </source>
</evidence>
<reference evidence="1" key="1">
    <citation type="submission" date="2021-02" db="EMBL/GenBank/DDBJ databases">
        <title>Infant gut strain persistence is associated with maternal origin, phylogeny, and functional potential including surface adhesion and iron acquisition.</title>
        <authorList>
            <person name="Lou Y.C."/>
        </authorList>
    </citation>
    <scope>NUCLEOTIDE SEQUENCE</scope>
    <source>
        <strain evidence="1">L2_039_000G1_dasL2_039_000G1_maxbin2.maxbin.077</strain>
    </source>
</reference>
<dbReference type="AlphaFoldDB" id="A0A9E1GJX9"/>
<proteinExistence type="predicted"/>
<dbReference type="SUPFAM" id="SSF103084">
    <property type="entry name" value="Holliday junction resolvase RusA"/>
    <property type="match status" value="1"/>
</dbReference>
<dbReference type="InterPro" id="IPR008822">
    <property type="entry name" value="Endonuclease_RusA-like"/>
</dbReference>
<organism evidence="1 2">
    <name type="scientific">Faecalibacterium prausnitzii</name>
    <dbReference type="NCBI Taxonomy" id="853"/>
    <lineage>
        <taxon>Bacteria</taxon>
        <taxon>Bacillati</taxon>
        <taxon>Bacillota</taxon>
        <taxon>Clostridia</taxon>
        <taxon>Eubacteriales</taxon>
        <taxon>Oscillospiraceae</taxon>
        <taxon>Faecalibacterium</taxon>
    </lineage>
</organism>
<dbReference type="GO" id="GO:0006281">
    <property type="term" value="P:DNA repair"/>
    <property type="evidence" value="ECO:0007669"/>
    <property type="project" value="InterPro"/>
</dbReference>
<dbReference type="InterPro" id="IPR036614">
    <property type="entry name" value="RusA-like_sf"/>
</dbReference>
<dbReference type="Gene3D" id="3.30.1330.70">
    <property type="entry name" value="Holliday junction resolvase RusA"/>
    <property type="match status" value="1"/>
</dbReference>
<dbReference type="Proteomes" id="UP000811365">
    <property type="component" value="Unassembled WGS sequence"/>
</dbReference>
<accession>A0A9E1GJX9</accession>
<protein>
    <submittedName>
        <fullName evidence="1">RusA family crossover junction endodeoxyribonuclease</fullName>
    </submittedName>
</protein>
<gene>
    <name evidence="1" type="ORF">KH315_06145</name>
</gene>
<evidence type="ECO:0000313" key="2">
    <source>
        <dbReference type="Proteomes" id="UP000811365"/>
    </source>
</evidence>
<dbReference type="GO" id="GO:0000287">
    <property type="term" value="F:magnesium ion binding"/>
    <property type="evidence" value="ECO:0007669"/>
    <property type="project" value="InterPro"/>
</dbReference>
<comment type="caution">
    <text evidence="1">The sequence shown here is derived from an EMBL/GenBank/DDBJ whole genome shotgun (WGS) entry which is preliminary data.</text>
</comment>
<dbReference type="GO" id="GO:0006310">
    <property type="term" value="P:DNA recombination"/>
    <property type="evidence" value="ECO:0007669"/>
    <property type="project" value="InterPro"/>
</dbReference>
<sequence length="140" mass="16173">MKLKFSVLGEPAGKGRPRFRNAGAFVQPYTPEKTVSYENLVRLEYRRQCNDFKFPKDTPLDVRITAYYGIPKSASKKKAQLMRERKIRPMKKPDFDNIGKIVCDSLNDIAYHDDAQIVDAQVRKFFSDDPRVVVTIQEAE</sequence>
<dbReference type="Pfam" id="PF05866">
    <property type="entry name" value="RusA"/>
    <property type="match status" value="1"/>
</dbReference>
<name>A0A9E1GJX9_9FIRM</name>
<dbReference type="EMBL" id="JAGZYH010000019">
    <property type="protein sequence ID" value="MBS6621730.1"/>
    <property type="molecule type" value="Genomic_DNA"/>
</dbReference>